<feature type="transmembrane region" description="Helical" evidence="12">
    <location>
        <begin position="12"/>
        <end position="41"/>
    </location>
</feature>
<dbReference type="InterPro" id="IPR003960">
    <property type="entry name" value="ATPase_AAA_CS"/>
</dbReference>
<gene>
    <name evidence="14" type="ORF">D5R97_06065</name>
</gene>
<dbReference type="InterPro" id="IPR000642">
    <property type="entry name" value="Peptidase_M41"/>
</dbReference>
<keyword evidence="6" id="KW-0378">Hydrolase</keyword>
<dbReference type="FunFam" id="3.40.50.300:FF:001025">
    <property type="entry name" value="ATPase family, AAA domain-containing 2B"/>
    <property type="match status" value="1"/>
</dbReference>
<dbReference type="SMART" id="SM00382">
    <property type="entry name" value="AAA"/>
    <property type="match status" value="1"/>
</dbReference>
<name>A0A424YDF2_9FIRM</name>
<dbReference type="PANTHER" id="PTHR23076:SF97">
    <property type="entry name" value="ATP-DEPENDENT ZINC METALLOPROTEASE YME1L1"/>
    <property type="match status" value="1"/>
</dbReference>
<evidence type="ECO:0000256" key="8">
    <source>
        <dbReference type="ARBA" id="ARBA00022840"/>
    </source>
</evidence>
<dbReference type="InterPro" id="IPR041569">
    <property type="entry name" value="AAA_lid_3"/>
</dbReference>
<reference evidence="14 15" key="1">
    <citation type="submission" date="2018-08" db="EMBL/GenBank/DDBJ databases">
        <title>The metabolism and importance of syntrophic acetate oxidation coupled to methane or sulfide production in haloalkaline environments.</title>
        <authorList>
            <person name="Timmers P.H.A."/>
            <person name="Vavourakis C.D."/>
            <person name="Sorokin D.Y."/>
            <person name="Sinninghe Damste J.S."/>
            <person name="Muyzer G."/>
            <person name="Stams A.J.M."/>
            <person name="Plugge C.M."/>
        </authorList>
    </citation>
    <scope>NUCLEOTIDE SEQUENCE [LARGE SCALE GENOMIC DNA]</scope>
    <source>
        <strain evidence="14">MSAO_Bac1</strain>
    </source>
</reference>
<dbReference type="InterPro" id="IPR037219">
    <property type="entry name" value="Peptidase_M41-like"/>
</dbReference>
<evidence type="ECO:0000256" key="9">
    <source>
        <dbReference type="ARBA" id="ARBA00023049"/>
    </source>
</evidence>
<dbReference type="InterPro" id="IPR003593">
    <property type="entry name" value="AAA+_ATPase"/>
</dbReference>
<dbReference type="SUPFAM" id="SSF140990">
    <property type="entry name" value="FtsH protease domain-like"/>
    <property type="match status" value="1"/>
</dbReference>
<dbReference type="Pfam" id="PF01434">
    <property type="entry name" value="Peptidase_M41"/>
    <property type="match status" value="1"/>
</dbReference>
<keyword evidence="4" id="KW-0479">Metal-binding</keyword>
<dbReference type="GO" id="GO:0006508">
    <property type="term" value="P:proteolysis"/>
    <property type="evidence" value="ECO:0007669"/>
    <property type="project" value="UniProtKB-KW"/>
</dbReference>
<keyword evidence="3" id="KW-0645">Protease</keyword>
<evidence type="ECO:0000256" key="4">
    <source>
        <dbReference type="ARBA" id="ARBA00022723"/>
    </source>
</evidence>
<keyword evidence="5 11" id="KW-0547">Nucleotide-binding</keyword>
<organism evidence="14 15">
    <name type="scientific">Candidatus Syntrophonatronum acetioxidans</name>
    <dbReference type="NCBI Taxonomy" id="1795816"/>
    <lineage>
        <taxon>Bacteria</taxon>
        <taxon>Bacillati</taxon>
        <taxon>Bacillota</taxon>
        <taxon>Clostridia</taxon>
        <taxon>Eubacteriales</taxon>
        <taxon>Syntrophomonadaceae</taxon>
        <taxon>Candidatus Syntrophonatronum</taxon>
    </lineage>
</organism>
<dbReference type="PROSITE" id="PS00674">
    <property type="entry name" value="AAA"/>
    <property type="match status" value="1"/>
</dbReference>
<evidence type="ECO:0000256" key="3">
    <source>
        <dbReference type="ARBA" id="ARBA00022670"/>
    </source>
</evidence>
<dbReference type="GO" id="GO:0016887">
    <property type="term" value="F:ATP hydrolysis activity"/>
    <property type="evidence" value="ECO:0007669"/>
    <property type="project" value="InterPro"/>
</dbReference>
<keyword evidence="9" id="KW-0482">Metalloprotease</keyword>
<dbReference type="GO" id="GO:0005886">
    <property type="term" value="C:plasma membrane"/>
    <property type="evidence" value="ECO:0007669"/>
    <property type="project" value="TreeGrafter"/>
</dbReference>
<dbReference type="SUPFAM" id="SSF52540">
    <property type="entry name" value="P-loop containing nucleoside triphosphate hydrolases"/>
    <property type="match status" value="1"/>
</dbReference>
<dbReference type="GO" id="GO:0004222">
    <property type="term" value="F:metalloendopeptidase activity"/>
    <property type="evidence" value="ECO:0007669"/>
    <property type="project" value="InterPro"/>
</dbReference>
<accession>A0A424YDF2</accession>
<evidence type="ECO:0000313" key="15">
    <source>
        <dbReference type="Proteomes" id="UP000285138"/>
    </source>
</evidence>
<dbReference type="Pfam" id="PF17862">
    <property type="entry name" value="AAA_lid_3"/>
    <property type="match status" value="1"/>
</dbReference>
<keyword evidence="12" id="KW-0812">Transmembrane</keyword>
<keyword evidence="10" id="KW-0175">Coiled coil</keyword>
<dbReference type="InterPro" id="IPR027417">
    <property type="entry name" value="P-loop_NTPase"/>
</dbReference>
<evidence type="ECO:0000256" key="5">
    <source>
        <dbReference type="ARBA" id="ARBA00022741"/>
    </source>
</evidence>
<dbReference type="GO" id="GO:0046872">
    <property type="term" value="F:metal ion binding"/>
    <property type="evidence" value="ECO:0007669"/>
    <property type="project" value="UniProtKB-KW"/>
</dbReference>
<feature type="domain" description="AAA+ ATPase" evidence="13">
    <location>
        <begin position="98"/>
        <end position="243"/>
    </location>
</feature>
<protein>
    <submittedName>
        <fullName evidence="14">AAA family ATPase</fullName>
    </submittedName>
</protein>
<dbReference type="EMBL" id="QZAA01000160">
    <property type="protein sequence ID" value="RQD75414.1"/>
    <property type="molecule type" value="Genomic_DNA"/>
</dbReference>
<dbReference type="Gene3D" id="1.20.58.760">
    <property type="entry name" value="Peptidase M41"/>
    <property type="match status" value="1"/>
</dbReference>
<dbReference type="Pfam" id="PF00004">
    <property type="entry name" value="AAA"/>
    <property type="match status" value="1"/>
</dbReference>
<dbReference type="AlphaFoldDB" id="A0A424YDF2"/>
<dbReference type="Proteomes" id="UP000285138">
    <property type="component" value="Unassembled WGS sequence"/>
</dbReference>
<evidence type="ECO:0000256" key="2">
    <source>
        <dbReference type="ARBA" id="ARBA00010044"/>
    </source>
</evidence>
<sequence>MIKEAALGLGAALIIILISQGYNVMPWFFMAGLGFVLYYLIGSKGFNKSFSLAENTNKQVERVNFDRIGGHASAKKELLEALEFICNPRYVMEMGIRPLKGILLVGPPGTGKTLLAKAAASYTESIFLTASGSEFIEVYAGVGAQRVRQIFSQGREKAKKENKKSAIIFIDEIEILGGKRGTHGSHLEYDQTLNQLLVEMDGINYQEEVKVLVVGATNRSELLDPALVRPGRFDRIVNVDLPDLGGREQILNLHTRNKPLAEDVRLNDVARETFGFSGAHLENVANEAAILAMREKRELIKQKDFLEAVDKVMMGEKMDRRPDKEEIWRIAVHETGHALMSEFVRPGSVSSVTTSSRGKALGYMRQSPDRDFHLYTRDYLEGQISILLAGSVAEEEVLGSKSTGSSSDFQQIIELSKKIINAGLSPLGVVSLSDIPPDILHEVITKIIKKEENKVKDIIGSYKKLIKEVAQYLLLQEKISGEKFRQMLQGYKKRFQKSS</sequence>
<keyword evidence="8 11" id="KW-0067">ATP-binding</keyword>
<evidence type="ECO:0000313" key="14">
    <source>
        <dbReference type="EMBL" id="RQD75414.1"/>
    </source>
</evidence>
<keyword evidence="12" id="KW-0472">Membrane</keyword>
<dbReference type="GO" id="GO:0004176">
    <property type="term" value="F:ATP-dependent peptidase activity"/>
    <property type="evidence" value="ECO:0007669"/>
    <property type="project" value="InterPro"/>
</dbReference>
<evidence type="ECO:0000259" key="13">
    <source>
        <dbReference type="SMART" id="SM00382"/>
    </source>
</evidence>
<dbReference type="Gene3D" id="1.10.8.60">
    <property type="match status" value="1"/>
</dbReference>
<dbReference type="InterPro" id="IPR003959">
    <property type="entry name" value="ATPase_AAA_core"/>
</dbReference>
<keyword evidence="7" id="KW-0862">Zinc</keyword>
<evidence type="ECO:0000256" key="6">
    <source>
        <dbReference type="ARBA" id="ARBA00022801"/>
    </source>
</evidence>
<evidence type="ECO:0000256" key="10">
    <source>
        <dbReference type="ARBA" id="ARBA00023054"/>
    </source>
</evidence>
<dbReference type="FunFam" id="1.10.8.60:FF:000001">
    <property type="entry name" value="ATP-dependent zinc metalloprotease FtsH"/>
    <property type="match status" value="1"/>
</dbReference>
<evidence type="ECO:0000256" key="12">
    <source>
        <dbReference type="SAM" id="Phobius"/>
    </source>
</evidence>
<evidence type="ECO:0000256" key="7">
    <source>
        <dbReference type="ARBA" id="ARBA00022833"/>
    </source>
</evidence>
<comment type="similarity">
    <text evidence="2">In the C-terminal section; belongs to the peptidase M41 family.</text>
</comment>
<dbReference type="GO" id="GO:0030163">
    <property type="term" value="P:protein catabolic process"/>
    <property type="evidence" value="ECO:0007669"/>
    <property type="project" value="TreeGrafter"/>
</dbReference>
<comment type="similarity">
    <text evidence="11">Belongs to the AAA ATPase family.</text>
</comment>
<evidence type="ECO:0000256" key="11">
    <source>
        <dbReference type="RuleBase" id="RU003651"/>
    </source>
</evidence>
<evidence type="ECO:0000256" key="1">
    <source>
        <dbReference type="ARBA" id="ARBA00001947"/>
    </source>
</evidence>
<comment type="caution">
    <text evidence="14">The sequence shown here is derived from an EMBL/GenBank/DDBJ whole genome shotgun (WGS) entry which is preliminary data.</text>
</comment>
<dbReference type="GO" id="GO:0005524">
    <property type="term" value="F:ATP binding"/>
    <property type="evidence" value="ECO:0007669"/>
    <property type="project" value="UniProtKB-KW"/>
</dbReference>
<keyword evidence="12" id="KW-1133">Transmembrane helix</keyword>
<dbReference type="PANTHER" id="PTHR23076">
    <property type="entry name" value="METALLOPROTEASE M41 FTSH"/>
    <property type="match status" value="1"/>
</dbReference>
<comment type="cofactor">
    <cofactor evidence="1">
        <name>Zn(2+)</name>
        <dbReference type="ChEBI" id="CHEBI:29105"/>
    </cofactor>
</comment>
<proteinExistence type="inferred from homology"/>
<dbReference type="Gene3D" id="3.40.50.300">
    <property type="entry name" value="P-loop containing nucleotide triphosphate hydrolases"/>
    <property type="match status" value="1"/>
</dbReference>